<dbReference type="RefSeq" id="WP_016125377.1">
    <property type="nucleotide sequence ID" value="NZ_KB976265.1"/>
</dbReference>
<comment type="caution">
    <text evidence="2">The sequence shown here is derived from an EMBL/GenBank/DDBJ whole genome shotgun (WGS) entry which is preliminary data.</text>
</comment>
<evidence type="ECO:0000256" key="1">
    <source>
        <dbReference type="SAM" id="MobiDB-lite"/>
    </source>
</evidence>
<accession>A0A9W5Q321</accession>
<dbReference type="AlphaFoldDB" id="A0A9W5Q321"/>
<dbReference type="EMBL" id="AHFL01000022">
    <property type="protein sequence ID" value="EOO65754.1"/>
    <property type="molecule type" value="Genomic_DNA"/>
</dbReference>
<organism evidence="2 3">
    <name type="scientific">Bacillus cereus VD196</name>
    <dbReference type="NCBI Taxonomy" id="1053243"/>
    <lineage>
        <taxon>Bacteria</taxon>
        <taxon>Bacillati</taxon>
        <taxon>Bacillota</taxon>
        <taxon>Bacilli</taxon>
        <taxon>Bacillales</taxon>
        <taxon>Bacillaceae</taxon>
        <taxon>Bacillus</taxon>
        <taxon>Bacillus cereus group</taxon>
    </lineage>
</organism>
<proteinExistence type="predicted"/>
<reference evidence="2 3" key="1">
    <citation type="submission" date="2012-12" db="EMBL/GenBank/DDBJ databases">
        <title>The Genome Sequence of Bacillus cereus VD196.</title>
        <authorList>
            <consortium name="The Broad Institute Genome Sequencing Platform"/>
            <consortium name="The Broad Institute Genome Sequencing Center for Infectious Disease"/>
            <person name="Feldgarden M."/>
            <person name="Van der Auwera G.A."/>
            <person name="Mahillon J."/>
            <person name="Duprez V."/>
            <person name="Timmery S."/>
            <person name="Mattelet C."/>
            <person name="Dierick K."/>
            <person name="Sun M."/>
            <person name="Yu Z."/>
            <person name="Zhu L."/>
            <person name="Hu X."/>
            <person name="Shank E.B."/>
            <person name="Swiecicka I."/>
            <person name="Hansen B.M."/>
            <person name="Andrup L."/>
            <person name="Walker B."/>
            <person name="Young S.K."/>
            <person name="Zeng Q."/>
            <person name="Gargeya S."/>
            <person name="Fitzgerald M."/>
            <person name="Haas B."/>
            <person name="Abouelleil A."/>
            <person name="Alvarado L."/>
            <person name="Arachchi H.M."/>
            <person name="Berlin A.M."/>
            <person name="Chapman S.B."/>
            <person name="Dewar J."/>
            <person name="Goldberg J."/>
            <person name="Griggs A."/>
            <person name="Gujja S."/>
            <person name="Hansen M."/>
            <person name="Howarth C."/>
            <person name="Imamovic A."/>
            <person name="Larimer J."/>
            <person name="McCowan C."/>
            <person name="Murphy C."/>
            <person name="Neiman D."/>
            <person name="Pearson M."/>
            <person name="Priest M."/>
            <person name="Roberts A."/>
            <person name="Saif S."/>
            <person name="Shea T."/>
            <person name="Sisk P."/>
            <person name="Sykes S."/>
            <person name="Wortman J."/>
            <person name="Nusbaum C."/>
            <person name="Birren B."/>
        </authorList>
    </citation>
    <scope>NUCLEOTIDE SEQUENCE [LARGE SCALE GENOMIC DNA]</scope>
    <source>
        <strain evidence="2 3">VD196</strain>
    </source>
</reference>
<dbReference type="Proteomes" id="UP000014023">
    <property type="component" value="Unassembled WGS sequence"/>
</dbReference>
<feature type="region of interest" description="Disordered" evidence="1">
    <location>
        <begin position="1"/>
        <end position="25"/>
    </location>
</feature>
<protein>
    <submittedName>
        <fullName evidence="2">Uncharacterized protein</fullName>
    </submittedName>
</protein>
<evidence type="ECO:0000313" key="3">
    <source>
        <dbReference type="Proteomes" id="UP000014023"/>
    </source>
</evidence>
<name>A0A9W5Q321_BACCE</name>
<feature type="compositionally biased region" description="Basic residues" evidence="1">
    <location>
        <begin position="97"/>
        <end position="107"/>
    </location>
</feature>
<gene>
    <name evidence="2" type="ORF">IKE_03338</name>
</gene>
<feature type="region of interest" description="Disordered" evidence="1">
    <location>
        <begin position="84"/>
        <end position="107"/>
    </location>
</feature>
<sequence>MAKKKKETRKEKEKRAMRLAREKQERGELLTEEELRLIKKSDGIVKVLLKNDGIYSKEEQKGMGRVNKRYNDRVWKGWRETDGVTYPVTGSGEKSPSKKSSKKRKSV</sequence>
<feature type="compositionally biased region" description="Basic and acidic residues" evidence="1">
    <location>
        <begin position="8"/>
        <end position="25"/>
    </location>
</feature>
<evidence type="ECO:0000313" key="2">
    <source>
        <dbReference type="EMBL" id="EOO65754.1"/>
    </source>
</evidence>